<dbReference type="PANTHER" id="PTHR43611:SF3">
    <property type="entry name" value="FLAVIN MONONUCLEOTIDE HYDROLASE 1, CHLOROPLATIC"/>
    <property type="match status" value="1"/>
</dbReference>
<dbReference type="InterPro" id="IPR006439">
    <property type="entry name" value="HAD-SF_hydro_IA"/>
</dbReference>
<dbReference type="Gene3D" id="1.10.150.240">
    <property type="entry name" value="Putative phosphatase, domain 2"/>
    <property type="match status" value="1"/>
</dbReference>
<gene>
    <name evidence="1" type="ORF">SAMN06265374_2225</name>
</gene>
<dbReference type="NCBIfam" id="TIGR01549">
    <property type="entry name" value="HAD-SF-IA-v1"/>
    <property type="match status" value="1"/>
</dbReference>
<reference evidence="1 2" key="1">
    <citation type="submission" date="2017-05" db="EMBL/GenBank/DDBJ databases">
        <authorList>
            <person name="Varghese N."/>
            <person name="Submissions S."/>
        </authorList>
    </citation>
    <scope>NUCLEOTIDE SEQUENCE [LARGE SCALE GENOMIC DNA]</scope>
    <source>
        <strain evidence="1 2">DSM 15949</strain>
    </source>
</reference>
<dbReference type="RefSeq" id="WP_155190296.1">
    <property type="nucleotide sequence ID" value="NZ_BAAAEA010000002.1"/>
</dbReference>
<comment type="caution">
    <text evidence="1">The sequence shown here is derived from an EMBL/GenBank/DDBJ whole genome shotgun (WGS) entry which is preliminary data.</text>
</comment>
<dbReference type="CDD" id="cd02603">
    <property type="entry name" value="HAD_sEH-N_like"/>
    <property type="match status" value="1"/>
</dbReference>
<dbReference type="SFLD" id="SFLDS00003">
    <property type="entry name" value="Haloacid_Dehalogenase"/>
    <property type="match status" value="1"/>
</dbReference>
<dbReference type="SFLD" id="SFLDG01129">
    <property type="entry name" value="C1.5:_HAD__Beta-PGM__Phosphata"/>
    <property type="match status" value="1"/>
</dbReference>
<proteinExistence type="predicted"/>
<dbReference type="EMBL" id="FXTT01000003">
    <property type="protein sequence ID" value="SMP22892.1"/>
    <property type="molecule type" value="Genomic_DNA"/>
</dbReference>
<protein>
    <submittedName>
        <fullName evidence="1">2-haloacid dehalogenase</fullName>
    </submittedName>
</protein>
<dbReference type="InterPro" id="IPR023198">
    <property type="entry name" value="PGP-like_dom2"/>
</dbReference>
<evidence type="ECO:0000313" key="1">
    <source>
        <dbReference type="EMBL" id="SMP22892.1"/>
    </source>
</evidence>
<dbReference type="InterPro" id="IPR036412">
    <property type="entry name" value="HAD-like_sf"/>
</dbReference>
<dbReference type="Pfam" id="PF13419">
    <property type="entry name" value="HAD_2"/>
    <property type="match status" value="1"/>
</dbReference>
<dbReference type="InterPro" id="IPR041492">
    <property type="entry name" value="HAD_2"/>
</dbReference>
<dbReference type="Proteomes" id="UP001157914">
    <property type="component" value="Unassembled WGS sequence"/>
</dbReference>
<name>A0ABY1P027_9HYPH</name>
<organism evidence="1 2">
    <name type="scientific">Roseibium denhamense</name>
    <dbReference type="NCBI Taxonomy" id="76305"/>
    <lineage>
        <taxon>Bacteria</taxon>
        <taxon>Pseudomonadati</taxon>
        <taxon>Pseudomonadota</taxon>
        <taxon>Alphaproteobacteria</taxon>
        <taxon>Hyphomicrobiales</taxon>
        <taxon>Stappiaceae</taxon>
        <taxon>Roseibium</taxon>
    </lineage>
</organism>
<sequence length="206" mass="23277">MSKPITAVIFDIGNVLIEWNPEYLYRRLIPDPAERHHFLTEICSMDWNIQQDLGRSWEDAVSQLSAQYPDKSDLIRAYSEGWHDMVPGEVPGTLQLLQDLKKGGMPLYAITNFSSEKFTEAQERFPFLKTSFLDIVVSAEEQLIKPDPAIYRICLQRNALDPENCLFIDDSLANVEAARALGIAAHHFKGAQGLEKDLKSLGLLTV</sequence>
<evidence type="ECO:0000313" key="2">
    <source>
        <dbReference type="Proteomes" id="UP001157914"/>
    </source>
</evidence>
<dbReference type="NCBIfam" id="TIGR01509">
    <property type="entry name" value="HAD-SF-IA-v3"/>
    <property type="match status" value="1"/>
</dbReference>
<dbReference type="PANTHER" id="PTHR43611">
    <property type="entry name" value="ALPHA-D-GLUCOSE 1-PHOSPHATE PHOSPHATASE"/>
    <property type="match status" value="1"/>
</dbReference>
<dbReference type="Gene3D" id="3.40.50.1000">
    <property type="entry name" value="HAD superfamily/HAD-like"/>
    <property type="match status" value="1"/>
</dbReference>
<accession>A0ABY1P027</accession>
<keyword evidence="2" id="KW-1185">Reference proteome</keyword>
<dbReference type="InterPro" id="IPR023214">
    <property type="entry name" value="HAD_sf"/>
</dbReference>
<dbReference type="PRINTS" id="PR00413">
    <property type="entry name" value="HADHALOGNASE"/>
</dbReference>
<dbReference type="SUPFAM" id="SSF56784">
    <property type="entry name" value="HAD-like"/>
    <property type="match status" value="1"/>
</dbReference>